<gene>
    <name evidence="1" type="ORF">I3517_05645</name>
</gene>
<dbReference type="SUPFAM" id="SSF159664">
    <property type="entry name" value="CobE/GbiG C-terminal domain-like"/>
    <property type="match status" value="1"/>
</dbReference>
<dbReference type="PANTHER" id="PTHR37477:SF1">
    <property type="entry name" value="COBALT-PRECORRIN-5A HYDROLASE"/>
    <property type="match status" value="1"/>
</dbReference>
<dbReference type="PANTHER" id="PTHR37477">
    <property type="entry name" value="COBALT-PRECORRIN-5A HYDROLASE"/>
    <property type="match status" value="1"/>
</dbReference>
<evidence type="ECO:0000313" key="2">
    <source>
        <dbReference type="Proteomes" id="UP000627573"/>
    </source>
</evidence>
<dbReference type="Gene3D" id="3.30.420.180">
    <property type="entry name" value="CobE/GbiG C-terminal domain"/>
    <property type="match status" value="1"/>
</dbReference>
<dbReference type="EMBL" id="JAECSB010000026">
    <property type="protein sequence ID" value="MBH5142095.1"/>
    <property type="molecule type" value="Genomic_DNA"/>
</dbReference>
<dbReference type="InterPro" id="IPR036518">
    <property type="entry name" value="CobE/GbiG_C_sf"/>
</dbReference>
<sequence length="137" mass="13686">MPHGDDLCIGVGFTTSATAKDIVAAVNAVLQERARIVVLATATGKAASAALLAAADELNVPIVSFDPDVLGRVQVPSPSTRVEHAIGTASVAEAAAILASGGGPLLVAKTARDGVTVAAARKVPSSLNNSDDETECE</sequence>
<evidence type="ECO:0000313" key="1">
    <source>
        <dbReference type="EMBL" id="MBH5142095.1"/>
    </source>
</evidence>
<organism evidence="1 2">
    <name type="scientific">Rhodococcus erythropolis</name>
    <name type="common">Arthrobacter picolinophilus</name>
    <dbReference type="NCBI Taxonomy" id="1833"/>
    <lineage>
        <taxon>Bacteria</taxon>
        <taxon>Bacillati</taxon>
        <taxon>Actinomycetota</taxon>
        <taxon>Actinomycetes</taxon>
        <taxon>Mycobacteriales</taxon>
        <taxon>Nocardiaceae</taxon>
        <taxon>Rhodococcus</taxon>
        <taxon>Rhodococcus erythropolis group</taxon>
    </lineage>
</organism>
<reference evidence="1 2" key="1">
    <citation type="submission" date="2020-12" db="EMBL/GenBank/DDBJ databases">
        <title>Draft genome sequence of furan degrading bacterial strain FUR100.</title>
        <authorList>
            <person name="Woiski C."/>
        </authorList>
    </citation>
    <scope>NUCLEOTIDE SEQUENCE [LARGE SCALE GENOMIC DNA]</scope>
    <source>
        <strain evidence="1 2">FUR100</strain>
    </source>
</reference>
<proteinExistence type="predicted"/>
<keyword evidence="2" id="KW-1185">Reference proteome</keyword>
<dbReference type="AlphaFoldDB" id="A0A0C3A8I3"/>
<accession>A0A0C3A8I3</accession>
<dbReference type="GO" id="GO:0009236">
    <property type="term" value="P:cobalamin biosynthetic process"/>
    <property type="evidence" value="ECO:0007669"/>
    <property type="project" value="InterPro"/>
</dbReference>
<dbReference type="RefSeq" id="WP_041814958.1">
    <property type="nucleotide sequence ID" value="NZ_BHXB01000001.1"/>
</dbReference>
<name>A0A0C3A8I3_RHOER</name>
<dbReference type="Proteomes" id="UP000627573">
    <property type="component" value="Unassembled WGS sequence"/>
</dbReference>
<comment type="caution">
    <text evidence="1">The sequence shown here is derived from an EMBL/GenBank/DDBJ whole genome shotgun (WGS) entry which is preliminary data.</text>
</comment>
<protein>
    <submittedName>
        <fullName evidence="1">Cobalamin biosynthesis protein</fullName>
    </submittedName>
</protein>
<dbReference type="InterPro" id="IPR002750">
    <property type="entry name" value="CobE/GbiG_C"/>
</dbReference>
<dbReference type="InterPro" id="IPR052553">
    <property type="entry name" value="CbiG_hydrolase"/>
</dbReference>
<dbReference type="Pfam" id="PF01890">
    <property type="entry name" value="CbiG_C"/>
    <property type="match status" value="1"/>
</dbReference>